<dbReference type="SUPFAM" id="SSF68906">
    <property type="entry name" value="SAP domain"/>
    <property type="match status" value="1"/>
</dbReference>
<feature type="compositionally biased region" description="Acidic residues" evidence="1">
    <location>
        <begin position="191"/>
        <end position="217"/>
    </location>
</feature>
<reference evidence="3" key="1">
    <citation type="submission" date="2021-06" db="EMBL/GenBank/DDBJ databases">
        <title>Parelaphostrongylus tenuis whole genome reference sequence.</title>
        <authorList>
            <person name="Garwood T.J."/>
            <person name="Larsen P.A."/>
            <person name="Fountain-Jones N.M."/>
            <person name="Garbe J.R."/>
            <person name="Macchietto M.G."/>
            <person name="Kania S.A."/>
            <person name="Gerhold R.W."/>
            <person name="Richards J.E."/>
            <person name="Wolf T.M."/>
        </authorList>
    </citation>
    <scope>NUCLEOTIDE SEQUENCE</scope>
    <source>
        <strain evidence="3">MNPRO001-30</strain>
        <tissue evidence="3">Meninges</tissue>
    </source>
</reference>
<sequence length="228" mass="25356">MSVEDPLVNGIPLSSLRVVDLRDELEKRGLSKIGNKSVLTERLKAHICENELQNSGGETAVKEKSSAEVSTSGPQLVAAYLARQAEMLEIQKRDAERIRKEQTSSDDSHTDDVDIVASPRRSHRNTSRQQSESMEQNMEAAEEGTVTGSANEQDSVEPSEGTEETERNAEATARKSPSIDPNKTKLTEQQTEVDEINDEEIEKTVNADEEPEEDKQSDDESNRVYPEK</sequence>
<dbReference type="InterPro" id="IPR036361">
    <property type="entry name" value="SAP_dom_sf"/>
</dbReference>
<evidence type="ECO:0000256" key="1">
    <source>
        <dbReference type="SAM" id="MobiDB-lite"/>
    </source>
</evidence>
<feature type="domain" description="SAP" evidence="2">
    <location>
        <begin position="13"/>
        <end position="47"/>
    </location>
</feature>
<evidence type="ECO:0000313" key="3">
    <source>
        <dbReference type="EMBL" id="KAJ1368625.1"/>
    </source>
</evidence>
<dbReference type="GO" id="GO:0061574">
    <property type="term" value="C:ASAP complex"/>
    <property type="evidence" value="ECO:0007669"/>
    <property type="project" value="TreeGrafter"/>
</dbReference>
<comment type="caution">
    <text evidence="3">The sequence shown here is derived from an EMBL/GenBank/DDBJ whole genome shotgun (WGS) entry which is preliminary data.</text>
</comment>
<name>A0AAD5R2X3_PARTN</name>
<feature type="compositionally biased region" description="Basic and acidic residues" evidence="1">
    <location>
        <begin position="164"/>
        <end position="173"/>
    </location>
</feature>
<dbReference type="PROSITE" id="PS50800">
    <property type="entry name" value="SAP"/>
    <property type="match status" value="1"/>
</dbReference>
<dbReference type="AlphaFoldDB" id="A0AAD5R2X3"/>
<proteinExistence type="predicted"/>
<feature type="compositionally biased region" description="Basic and acidic residues" evidence="1">
    <location>
        <begin position="218"/>
        <end position="228"/>
    </location>
</feature>
<feature type="compositionally biased region" description="Polar residues" evidence="1">
    <location>
        <begin position="127"/>
        <end position="136"/>
    </location>
</feature>
<feature type="region of interest" description="Disordered" evidence="1">
    <location>
        <begin position="96"/>
        <end position="228"/>
    </location>
</feature>
<gene>
    <name evidence="3" type="ORF">KIN20_029801</name>
</gene>
<dbReference type="InterPro" id="IPR003034">
    <property type="entry name" value="SAP_dom"/>
</dbReference>
<dbReference type="Proteomes" id="UP001196413">
    <property type="component" value="Unassembled WGS sequence"/>
</dbReference>
<dbReference type="GO" id="GO:0071011">
    <property type="term" value="C:precatalytic spliceosome"/>
    <property type="evidence" value="ECO:0007669"/>
    <property type="project" value="TreeGrafter"/>
</dbReference>
<accession>A0AAD5R2X3</accession>
<dbReference type="SMART" id="SM00513">
    <property type="entry name" value="SAP"/>
    <property type="match status" value="1"/>
</dbReference>
<dbReference type="GO" id="GO:0003723">
    <property type="term" value="F:RNA binding"/>
    <property type="evidence" value="ECO:0007669"/>
    <property type="project" value="TreeGrafter"/>
</dbReference>
<dbReference type="Gene3D" id="1.10.720.30">
    <property type="entry name" value="SAP domain"/>
    <property type="match status" value="1"/>
</dbReference>
<dbReference type="PANTHER" id="PTHR46589:SF1">
    <property type="entry name" value="APOPTOTIC CHROMATIN CONDENSATION INDUCER IN THE NUCLEUS"/>
    <property type="match status" value="1"/>
</dbReference>
<feature type="compositionally biased region" description="Acidic residues" evidence="1">
    <location>
        <begin position="154"/>
        <end position="163"/>
    </location>
</feature>
<dbReference type="GO" id="GO:0008380">
    <property type="term" value="P:RNA splicing"/>
    <property type="evidence" value="ECO:0007669"/>
    <property type="project" value="TreeGrafter"/>
</dbReference>
<dbReference type="InterPro" id="IPR052793">
    <property type="entry name" value="EJC-associated_protein"/>
</dbReference>
<evidence type="ECO:0000259" key="2">
    <source>
        <dbReference type="PROSITE" id="PS50800"/>
    </source>
</evidence>
<organism evidence="3 4">
    <name type="scientific">Parelaphostrongylus tenuis</name>
    <name type="common">Meningeal worm</name>
    <dbReference type="NCBI Taxonomy" id="148309"/>
    <lineage>
        <taxon>Eukaryota</taxon>
        <taxon>Metazoa</taxon>
        <taxon>Ecdysozoa</taxon>
        <taxon>Nematoda</taxon>
        <taxon>Chromadorea</taxon>
        <taxon>Rhabditida</taxon>
        <taxon>Rhabditina</taxon>
        <taxon>Rhabditomorpha</taxon>
        <taxon>Strongyloidea</taxon>
        <taxon>Metastrongylidae</taxon>
        <taxon>Parelaphostrongylus</taxon>
    </lineage>
</organism>
<dbReference type="Pfam" id="PF02037">
    <property type="entry name" value="SAP"/>
    <property type="match status" value="1"/>
</dbReference>
<keyword evidence="4" id="KW-1185">Reference proteome</keyword>
<evidence type="ECO:0000313" key="4">
    <source>
        <dbReference type="Proteomes" id="UP001196413"/>
    </source>
</evidence>
<feature type="compositionally biased region" description="Basic and acidic residues" evidence="1">
    <location>
        <begin position="96"/>
        <end position="112"/>
    </location>
</feature>
<dbReference type="PANTHER" id="PTHR46589">
    <property type="entry name" value="APOPTOTIC CHROMATIN CONDENSATION INDUCER IN THE NUCLEUS"/>
    <property type="match status" value="1"/>
</dbReference>
<dbReference type="EMBL" id="JAHQIW010006249">
    <property type="protein sequence ID" value="KAJ1368625.1"/>
    <property type="molecule type" value="Genomic_DNA"/>
</dbReference>
<protein>
    <recommendedName>
        <fullName evidence="2">SAP domain-containing protein</fullName>
    </recommendedName>
</protein>